<name>A0A1T4WXM4_9CLOT</name>
<keyword evidence="1" id="KW-0472">Membrane</keyword>
<dbReference type="AlphaFoldDB" id="A0A1T4WXM4"/>
<evidence type="ECO:0000313" key="3">
    <source>
        <dbReference type="Proteomes" id="UP000190105"/>
    </source>
</evidence>
<protein>
    <submittedName>
        <fullName evidence="2">Uncharacterized membrane protein</fullName>
    </submittedName>
</protein>
<keyword evidence="1" id="KW-1133">Transmembrane helix</keyword>
<keyword evidence="1" id="KW-0812">Transmembrane</keyword>
<organism evidence="2 3">
    <name type="scientific">Caloramator quimbayensis</name>
    <dbReference type="NCBI Taxonomy" id="1147123"/>
    <lineage>
        <taxon>Bacteria</taxon>
        <taxon>Bacillati</taxon>
        <taxon>Bacillota</taxon>
        <taxon>Clostridia</taxon>
        <taxon>Eubacteriales</taxon>
        <taxon>Clostridiaceae</taxon>
        <taxon>Caloramator</taxon>
    </lineage>
</organism>
<reference evidence="3" key="1">
    <citation type="submission" date="2017-02" db="EMBL/GenBank/DDBJ databases">
        <authorList>
            <person name="Varghese N."/>
            <person name="Submissions S."/>
        </authorList>
    </citation>
    <scope>NUCLEOTIDE SEQUENCE [LARGE SCALE GENOMIC DNA]</scope>
    <source>
        <strain evidence="3">USBA 833</strain>
    </source>
</reference>
<keyword evidence="3" id="KW-1185">Reference proteome</keyword>
<dbReference type="STRING" id="1147123.SAMN05443428_104143"/>
<dbReference type="RefSeq" id="WP_078695773.1">
    <property type="nucleotide sequence ID" value="NZ_FUYH01000004.1"/>
</dbReference>
<gene>
    <name evidence="2" type="ORF">SAMN05443428_104143</name>
</gene>
<feature type="transmembrane region" description="Helical" evidence="1">
    <location>
        <begin position="20"/>
        <end position="51"/>
    </location>
</feature>
<dbReference type="InterPro" id="IPR018730">
    <property type="entry name" value="DUF2273"/>
</dbReference>
<evidence type="ECO:0000256" key="1">
    <source>
        <dbReference type="SAM" id="Phobius"/>
    </source>
</evidence>
<accession>A0A1T4WXM4</accession>
<dbReference type="Proteomes" id="UP000190105">
    <property type="component" value="Unassembled WGS sequence"/>
</dbReference>
<dbReference type="EMBL" id="FUYH01000004">
    <property type="protein sequence ID" value="SKA81979.1"/>
    <property type="molecule type" value="Genomic_DNA"/>
</dbReference>
<dbReference type="OrthoDB" id="1727295at2"/>
<evidence type="ECO:0000313" key="2">
    <source>
        <dbReference type="EMBL" id="SKA81979.1"/>
    </source>
</evidence>
<proteinExistence type="predicted"/>
<dbReference type="Pfam" id="PF10031">
    <property type="entry name" value="DUF2273"/>
    <property type="match status" value="1"/>
</dbReference>
<sequence>MWKEVILNIFHNNQGKFIGTIAGLIIAVFILLIGFFKTLFIAICAFIGYYIGKKIDNKESIVEIIQKILPDEWR</sequence>